<name>A0A399EQP0_9DEIN</name>
<proteinExistence type="predicted"/>
<dbReference type="AlphaFoldDB" id="A0A399EQP0"/>
<feature type="domain" description="Ketoreductase" evidence="1">
    <location>
        <begin position="6"/>
        <end position="188"/>
    </location>
</feature>
<dbReference type="PANTHER" id="PTHR43975">
    <property type="entry name" value="ZGC:101858"/>
    <property type="match status" value="1"/>
</dbReference>
<dbReference type="RefSeq" id="WP_119277957.1">
    <property type="nucleotide sequence ID" value="NZ_QWLA01000037.1"/>
</dbReference>
<dbReference type="GO" id="GO:0004316">
    <property type="term" value="F:3-oxoacyl-[acyl-carrier-protein] reductase (NADPH) activity"/>
    <property type="evidence" value="ECO:0007669"/>
    <property type="project" value="UniProtKB-EC"/>
</dbReference>
<protein>
    <submittedName>
        <fullName evidence="2">3-oxoacyl-[acyl-carrier-protein] reductase FabG</fullName>
        <ecNumber evidence="2">1.1.1.100</ecNumber>
    </submittedName>
</protein>
<keyword evidence="3" id="KW-1185">Reference proteome</keyword>
<gene>
    <name evidence="2" type="primary">fabG_2</name>
    <name evidence="2" type="ORF">Mrose_02038</name>
</gene>
<dbReference type="Pfam" id="PF00106">
    <property type="entry name" value="adh_short"/>
    <property type="match status" value="1"/>
</dbReference>
<dbReference type="EC" id="1.1.1.100" evidence="2"/>
<accession>A0A399EQP0</accession>
<reference evidence="2 3" key="1">
    <citation type="submission" date="2018-08" db="EMBL/GenBank/DDBJ databases">
        <title>Meiothermus roseus NBRC 110900 genome sequencing project.</title>
        <authorList>
            <person name="Da Costa M.S."/>
            <person name="Albuquerque L."/>
            <person name="Raposo P."/>
            <person name="Froufe H.J.C."/>
            <person name="Barroso C.S."/>
            <person name="Egas C."/>
        </authorList>
    </citation>
    <scope>NUCLEOTIDE SEQUENCE [LARGE SCALE GENOMIC DNA]</scope>
    <source>
        <strain evidence="2 3">NBRC 110900</strain>
    </source>
</reference>
<comment type="caution">
    <text evidence="2">The sequence shown here is derived from an EMBL/GenBank/DDBJ whole genome shotgun (WGS) entry which is preliminary data.</text>
</comment>
<evidence type="ECO:0000259" key="1">
    <source>
        <dbReference type="SMART" id="SM00822"/>
    </source>
</evidence>
<dbReference type="PANTHER" id="PTHR43975:SF2">
    <property type="entry name" value="EG:BACR7A4.14 PROTEIN-RELATED"/>
    <property type="match status" value="1"/>
</dbReference>
<evidence type="ECO:0000313" key="2">
    <source>
        <dbReference type="EMBL" id="RIH85810.1"/>
    </source>
</evidence>
<keyword evidence="2" id="KW-0560">Oxidoreductase</keyword>
<dbReference type="InterPro" id="IPR057326">
    <property type="entry name" value="KR_dom"/>
</dbReference>
<dbReference type="Gene3D" id="3.40.50.720">
    <property type="entry name" value="NAD(P)-binding Rossmann-like Domain"/>
    <property type="match status" value="1"/>
</dbReference>
<sequence>MNLHGKTFIITGASRGIGEALALEMAKAGANLVLGARNQVALEFVRDRVRELGVQVVAVAGSAASDAVARQMVQAALELGHFKGFVHNAGILNAGPLVYELVEARYDEILESNVKGGYQLARHAYPHLLRQEGSVAVFLGSGAAEHNVPGMGIYAIAKAAEEHLARQLAVEAPDVICFIYRPGIVETDYTRQLIEAEGGGASVVRPLFKSYVAQGQVISAEQSARALVRILEGNPRKYHGRVATWESI</sequence>
<dbReference type="InterPro" id="IPR036291">
    <property type="entry name" value="NAD(P)-bd_dom_sf"/>
</dbReference>
<dbReference type="Proteomes" id="UP000265341">
    <property type="component" value="Unassembled WGS sequence"/>
</dbReference>
<dbReference type="EMBL" id="QWLA01000037">
    <property type="protein sequence ID" value="RIH85810.1"/>
    <property type="molecule type" value="Genomic_DNA"/>
</dbReference>
<organism evidence="2 3">
    <name type="scientific">Calidithermus roseus</name>
    <dbReference type="NCBI Taxonomy" id="1644118"/>
    <lineage>
        <taxon>Bacteria</taxon>
        <taxon>Thermotogati</taxon>
        <taxon>Deinococcota</taxon>
        <taxon>Deinococci</taxon>
        <taxon>Thermales</taxon>
        <taxon>Thermaceae</taxon>
        <taxon>Calidithermus</taxon>
    </lineage>
</organism>
<dbReference type="OrthoDB" id="335726at2"/>
<dbReference type="InterPro" id="IPR002347">
    <property type="entry name" value="SDR_fam"/>
</dbReference>
<dbReference type="PRINTS" id="PR00081">
    <property type="entry name" value="GDHRDH"/>
</dbReference>
<evidence type="ECO:0000313" key="3">
    <source>
        <dbReference type="Proteomes" id="UP000265341"/>
    </source>
</evidence>
<dbReference type="CDD" id="cd05233">
    <property type="entry name" value="SDR_c"/>
    <property type="match status" value="1"/>
</dbReference>
<dbReference type="SUPFAM" id="SSF51735">
    <property type="entry name" value="NAD(P)-binding Rossmann-fold domains"/>
    <property type="match status" value="1"/>
</dbReference>
<dbReference type="SMART" id="SM00822">
    <property type="entry name" value="PKS_KR"/>
    <property type="match status" value="1"/>
</dbReference>